<evidence type="ECO:0000256" key="6">
    <source>
        <dbReference type="ARBA" id="ARBA00022679"/>
    </source>
</evidence>
<dbReference type="SUPFAM" id="SSF47226">
    <property type="entry name" value="Histidine-containing phosphotransfer domain, HPT domain"/>
    <property type="match status" value="1"/>
</dbReference>
<protein>
    <recommendedName>
        <fullName evidence="3">histidine kinase</fullName>
        <ecNumber evidence="3">2.7.13.3</ecNumber>
    </recommendedName>
</protein>
<comment type="catalytic activity">
    <reaction evidence="1">
        <text>ATP + protein L-histidine = ADP + protein N-phospho-L-histidine.</text>
        <dbReference type="EC" id="2.7.13.3"/>
    </reaction>
</comment>
<evidence type="ECO:0000259" key="17">
    <source>
        <dbReference type="PROSITE" id="PS50109"/>
    </source>
</evidence>
<dbReference type="SUPFAM" id="SSF55781">
    <property type="entry name" value="GAF domain-like"/>
    <property type="match status" value="1"/>
</dbReference>
<evidence type="ECO:0000256" key="11">
    <source>
        <dbReference type="ARBA" id="ARBA00022989"/>
    </source>
</evidence>
<dbReference type="SMART" id="SM00091">
    <property type="entry name" value="PAS"/>
    <property type="match status" value="3"/>
</dbReference>
<evidence type="ECO:0000256" key="3">
    <source>
        <dbReference type="ARBA" id="ARBA00012438"/>
    </source>
</evidence>
<keyword evidence="9" id="KW-0418">Kinase</keyword>
<gene>
    <name evidence="21" type="ORF">ACFFI0_19030</name>
</gene>
<dbReference type="SMART" id="SM00065">
    <property type="entry name" value="GAF"/>
    <property type="match status" value="1"/>
</dbReference>
<dbReference type="SUPFAM" id="SSF47384">
    <property type="entry name" value="Homodimeric domain of signal transducing histidine kinase"/>
    <property type="match status" value="1"/>
</dbReference>
<keyword evidence="6" id="KW-0808">Transferase</keyword>
<evidence type="ECO:0000256" key="10">
    <source>
        <dbReference type="ARBA" id="ARBA00022840"/>
    </source>
</evidence>
<dbReference type="Pfam" id="PF02518">
    <property type="entry name" value="HATPase_c"/>
    <property type="match status" value="1"/>
</dbReference>
<keyword evidence="8" id="KW-0547">Nucleotide-binding</keyword>
<evidence type="ECO:0000256" key="2">
    <source>
        <dbReference type="ARBA" id="ARBA00004651"/>
    </source>
</evidence>
<dbReference type="SUPFAM" id="SSF55785">
    <property type="entry name" value="PYP-like sensor domain (PAS domain)"/>
    <property type="match status" value="4"/>
</dbReference>
<dbReference type="InterPro" id="IPR013655">
    <property type="entry name" value="PAS_fold_3"/>
</dbReference>
<evidence type="ECO:0000256" key="16">
    <source>
        <dbReference type="SAM" id="Coils"/>
    </source>
</evidence>
<dbReference type="InterPro" id="IPR004358">
    <property type="entry name" value="Sig_transdc_His_kin-like_C"/>
</dbReference>
<keyword evidence="10" id="KW-0067">ATP-binding</keyword>
<keyword evidence="22" id="KW-1185">Reference proteome</keyword>
<comment type="caution">
    <text evidence="21">The sequence shown here is derived from an EMBL/GenBank/DDBJ whole genome shotgun (WGS) entry which is preliminary data.</text>
</comment>
<keyword evidence="13" id="KW-0472">Membrane</keyword>
<dbReference type="CDD" id="cd00082">
    <property type="entry name" value="HisKA"/>
    <property type="match status" value="1"/>
</dbReference>
<dbReference type="InterPro" id="IPR000014">
    <property type="entry name" value="PAS"/>
</dbReference>
<comment type="subcellular location">
    <subcellularLocation>
        <location evidence="2">Cell membrane</location>
        <topology evidence="2">Multi-pass membrane protein</topology>
    </subcellularLocation>
</comment>
<dbReference type="Gene3D" id="3.30.450.20">
    <property type="entry name" value="PAS domain"/>
    <property type="match status" value="4"/>
</dbReference>
<evidence type="ECO:0000256" key="1">
    <source>
        <dbReference type="ARBA" id="ARBA00000085"/>
    </source>
</evidence>
<feature type="modified residue" description="Phosphohistidine" evidence="14">
    <location>
        <position position="1245"/>
    </location>
</feature>
<keyword evidence="11" id="KW-1133">Transmembrane helix</keyword>
<dbReference type="InterPro" id="IPR003594">
    <property type="entry name" value="HATPase_dom"/>
</dbReference>
<keyword evidence="4" id="KW-1003">Cell membrane</keyword>
<dbReference type="InterPro" id="IPR011006">
    <property type="entry name" value="CheY-like_superfamily"/>
</dbReference>
<dbReference type="Gene3D" id="3.30.450.40">
    <property type="match status" value="1"/>
</dbReference>
<evidence type="ECO:0000313" key="22">
    <source>
        <dbReference type="Proteomes" id="UP001589774"/>
    </source>
</evidence>
<keyword evidence="7" id="KW-0812">Transmembrane</keyword>
<evidence type="ECO:0000313" key="21">
    <source>
        <dbReference type="EMBL" id="MFC0320429.1"/>
    </source>
</evidence>
<dbReference type="InterPro" id="IPR029016">
    <property type="entry name" value="GAF-like_dom_sf"/>
</dbReference>
<dbReference type="PRINTS" id="PR00344">
    <property type="entry name" value="BCTRLSENSOR"/>
</dbReference>
<accession>A0ABV6HPA9</accession>
<evidence type="ECO:0000256" key="4">
    <source>
        <dbReference type="ARBA" id="ARBA00022475"/>
    </source>
</evidence>
<dbReference type="CDD" id="cd00130">
    <property type="entry name" value="PAS"/>
    <property type="match status" value="2"/>
</dbReference>
<dbReference type="SMART" id="SM00388">
    <property type="entry name" value="HisKA"/>
    <property type="match status" value="1"/>
</dbReference>
<dbReference type="Gene3D" id="1.10.287.130">
    <property type="match status" value="1"/>
</dbReference>
<dbReference type="CDD" id="cd16922">
    <property type="entry name" value="HATPase_EvgS-ArcB-TorS-like"/>
    <property type="match status" value="1"/>
</dbReference>
<dbReference type="PROSITE" id="PS50894">
    <property type="entry name" value="HPT"/>
    <property type="match status" value="1"/>
</dbReference>
<dbReference type="SUPFAM" id="SSF55874">
    <property type="entry name" value="ATPase domain of HSP90 chaperone/DNA topoisomerase II/histidine kinase"/>
    <property type="match status" value="1"/>
</dbReference>
<evidence type="ECO:0000259" key="18">
    <source>
        <dbReference type="PROSITE" id="PS50110"/>
    </source>
</evidence>
<dbReference type="NCBIfam" id="TIGR00229">
    <property type="entry name" value="sensory_box"/>
    <property type="match status" value="3"/>
</dbReference>
<evidence type="ECO:0000256" key="5">
    <source>
        <dbReference type="ARBA" id="ARBA00022553"/>
    </source>
</evidence>
<feature type="domain" description="Response regulatory" evidence="18">
    <location>
        <begin position="920"/>
        <end position="1039"/>
    </location>
</feature>
<dbReference type="EMBL" id="JBHLWO010000002">
    <property type="protein sequence ID" value="MFC0320429.1"/>
    <property type="molecule type" value="Genomic_DNA"/>
</dbReference>
<feature type="domain" description="HPt" evidence="20">
    <location>
        <begin position="1206"/>
        <end position="1298"/>
    </location>
</feature>
<dbReference type="InterPro" id="IPR036641">
    <property type="entry name" value="HPT_dom_sf"/>
</dbReference>
<feature type="domain" description="PAS" evidence="19">
    <location>
        <begin position="288"/>
        <end position="358"/>
    </location>
</feature>
<keyword evidence="12" id="KW-0902">Two-component regulatory system</keyword>
<feature type="modified residue" description="4-aspartylphosphate" evidence="15">
    <location>
        <position position="1113"/>
    </location>
</feature>
<dbReference type="InterPro" id="IPR008207">
    <property type="entry name" value="Sig_transdc_His_kin_Hpt_dom"/>
</dbReference>
<reference evidence="21 22" key="1">
    <citation type="submission" date="2024-09" db="EMBL/GenBank/DDBJ databases">
        <authorList>
            <person name="Sun Q."/>
            <person name="Mori K."/>
        </authorList>
    </citation>
    <scope>NUCLEOTIDE SEQUENCE [LARGE SCALE GENOMIC DNA]</scope>
    <source>
        <strain evidence="21 22">CCM 7765</strain>
    </source>
</reference>
<evidence type="ECO:0000256" key="15">
    <source>
        <dbReference type="PROSITE-ProRule" id="PRU00169"/>
    </source>
</evidence>
<dbReference type="EC" id="2.7.13.3" evidence="3"/>
<feature type="domain" description="Histidine kinase" evidence="17">
    <location>
        <begin position="681"/>
        <end position="904"/>
    </location>
</feature>
<proteinExistence type="predicted"/>
<dbReference type="InterPro" id="IPR005467">
    <property type="entry name" value="His_kinase_dom"/>
</dbReference>
<dbReference type="PANTHER" id="PTHR45339:SF1">
    <property type="entry name" value="HYBRID SIGNAL TRANSDUCTION HISTIDINE KINASE J"/>
    <property type="match status" value="1"/>
</dbReference>
<dbReference type="InterPro" id="IPR036097">
    <property type="entry name" value="HisK_dim/P_sf"/>
</dbReference>
<evidence type="ECO:0000256" key="14">
    <source>
        <dbReference type="PROSITE-ProRule" id="PRU00110"/>
    </source>
</evidence>
<dbReference type="Pfam" id="PF00989">
    <property type="entry name" value="PAS"/>
    <property type="match status" value="1"/>
</dbReference>
<dbReference type="Pfam" id="PF00072">
    <property type="entry name" value="Response_reg"/>
    <property type="match status" value="2"/>
</dbReference>
<feature type="coiled-coil region" evidence="16">
    <location>
        <begin position="1214"/>
        <end position="1279"/>
    </location>
</feature>
<sequence length="1301" mass="148225">MISFPIPENEKERVQALRNYDILDSLEEEDFDSITEAASLICDTPISLISLIDENRQWFKSKKGIDTVEMSRDISFCQYTILNDSVFQVNDTAKDSRFVHNPLVTGDPNIAFYAGYPLIDPRGYALGALCVIDKKPKELNEKQKRLLELLAKQVVTLILERKNTQEAKYFSKLFDISKDLISSVTSEGIIKMVNPAFQDLLGWRESELLGKKLLTFVYPDDIRKTEDELSDRRSGKNTIHFTNRLLAKDGSNRTIQWSVTPNIGENEIFVVGRDMTEETLKNQELEISENKLRSFFENSQGLMCTHDLAGNILSVNQAGAAILGYKKEEILGMSLFDLVPPYHHEFLKGYLNRIKLNRKDTGLMKTLHKDGQPLFWLYNNVLEQDAEGNDYIIGNAIDMTERLKLEGDLKKTKEMLEQTNRVARVGGWEVDLTNNRIIWSDVTKSIHEVAVDYEPTIEQALAFYEDENRAYIEEAFQEAVTKGIPYDLELQLRTAKKRLIWVRSHGQPEMIEGVCKRIFGTFQDIDQKKRAEVALIEERARLRTFIEHAPAAVAMLDKDLRYIAVSKRWYESYHLADVSIIGKSHYDVFPNLPDDWKEIHKKCLNGEVHKKNDDVWTPPGWDHEQHLIWEIRPWRHFNNEVGGLVMFTQDITESFEKSEELRKAKKIAEQASKAKSEFLANMSHEIRTPLNGVIGFTDLILKTSLNDTQKQYLTIVNDSAVSLLAIINDILDFSKIEAGKLELNSERIDLFDLSEQVINVITYQAQKKGLELILDMSPHLPRFIWADDARLKQILINLLGNAVKFTEIGEIELKIEEVQISASDNKTTLRFSVTDTGIGIQRDKQHEIFEAFAQEDSTITKKYGGTGLGLTISNKLLALMGSHLQLESEVGIGSTFFFNLETSFELGDPAGNGDLNDLQSVLIVDDNDHNRMILERMLALKNIHSESVSNGFDALQKLYDNKKYDLLIVDYQMPILDGLEVIRKIRQSPKAEYSNIPIILLYSSSEDEDIVKQSNELMVTRVRKPINTKEMYEALKRTQKIDVVNGEESDRLPSKAVVRPFNVLIAEDNAVNMLLTSTIIERIAPLASIEKAENGLLAVEACKVKMPDLIFMDIQMPELNGIEATRSIRSLPSGVDVIIIALTAGNVKGEMEKCLDAGFNDFIAKPIVEADIELKIKTWLFKEKTDEITVDLHVDYHMMDDYAAGDEMFKREFIKLTISELEGTVKKIEQAQEEQDLQSLKKIGHKLLGTSRTAGLLLLNELAEELERADSIVEITRQDLLRKIFEEIKIVKKIIGITPFN</sequence>
<dbReference type="CDD" id="cd17546">
    <property type="entry name" value="REC_hyHK_CKI1_RcsC-like"/>
    <property type="match status" value="2"/>
</dbReference>
<feature type="domain" description="Response regulatory" evidence="18">
    <location>
        <begin position="1062"/>
        <end position="1180"/>
    </location>
</feature>
<keyword evidence="5 15" id="KW-0597">Phosphoprotein</keyword>
<dbReference type="Pfam" id="PF00512">
    <property type="entry name" value="HisKA"/>
    <property type="match status" value="1"/>
</dbReference>
<dbReference type="Pfam" id="PF08447">
    <property type="entry name" value="PAS_3"/>
    <property type="match status" value="1"/>
</dbReference>
<dbReference type="SUPFAM" id="SSF52172">
    <property type="entry name" value="CheY-like"/>
    <property type="match status" value="2"/>
</dbReference>
<dbReference type="SMART" id="SM00387">
    <property type="entry name" value="HATPase_c"/>
    <property type="match status" value="1"/>
</dbReference>
<dbReference type="Proteomes" id="UP001589774">
    <property type="component" value="Unassembled WGS sequence"/>
</dbReference>
<dbReference type="Pfam" id="PF01627">
    <property type="entry name" value="Hpt"/>
    <property type="match status" value="1"/>
</dbReference>
<dbReference type="PROSITE" id="PS50112">
    <property type="entry name" value="PAS"/>
    <property type="match status" value="2"/>
</dbReference>
<dbReference type="PROSITE" id="PS50110">
    <property type="entry name" value="RESPONSE_REGULATORY"/>
    <property type="match status" value="2"/>
</dbReference>
<feature type="domain" description="PAS" evidence="19">
    <location>
        <begin position="166"/>
        <end position="236"/>
    </location>
</feature>
<evidence type="ECO:0000256" key="13">
    <source>
        <dbReference type="ARBA" id="ARBA00023136"/>
    </source>
</evidence>
<evidence type="ECO:0000256" key="9">
    <source>
        <dbReference type="ARBA" id="ARBA00022777"/>
    </source>
</evidence>
<dbReference type="InterPro" id="IPR003018">
    <property type="entry name" value="GAF"/>
</dbReference>
<organism evidence="21 22">
    <name type="scientific">Olivibacter oleidegradans</name>
    <dbReference type="NCBI Taxonomy" id="760123"/>
    <lineage>
        <taxon>Bacteria</taxon>
        <taxon>Pseudomonadati</taxon>
        <taxon>Bacteroidota</taxon>
        <taxon>Sphingobacteriia</taxon>
        <taxon>Sphingobacteriales</taxon>
        <taxon>Sphingobacteriaceae</taxon>
        <taxon>Olivibacter</taxon>
    </lineage>
</organism>
<keyword evidence="16" id="KW-0175">Coiled coil</keyword>
<dbReference type="SMART" id="SM00448">
    <property type="entry name" value="REC"/>
    <property type="match status" value="2"/>
</dbReference>
<dbReference type="Pfam" id="PF08448">
    <property type="entry name" value="PAS_4"/>
    <property type="match status" value="1"/>
</dbReference>
<dbReference type="InterPro" id="IPR036890">
    <property type="entry name" value="HATPase_C_sf"/>
</dbReference>
<name>A0ABV6HPA9_9SPHI</name>
<evidence type="ECO:0000259" key="19">
    <source>
        <dbReference type="PROSITE" id="PS50112"/>
    </source>
</evidence>
<dbReference type="Gene3D" id="1.20.120.160">
    <property type="entry name" value="HPT domain"/>
    <property type="match status" value="1"/>
</dbReference>
<dbReference type="SMART" id="SM00086">
    <property type="entry name" value="PAC"/>
    <property type="match status" value="3"/>
</dbReference>
<dbReference type="InterPro" id="IPR035965">
    <property type="entry name" value="PAS-like_dom_sf"/>
</dbReference>
<dbReference type="Gene3D" id="3.30.565.10">
    <property type="entry name" value="Histidine kinase-like ATPase, C-terminal domain"/>
    <property type="match status" value="1"/>
</dbReference>
<dbReference type="InterPro" id="IPR013656">
    <property type="entry name" value="PAS_4"/>
</dbReference>
<evidence type="ECO:0000256" key="8">
    <source>
        <dbReference type="ARBA" id="ARBA00022741"/>
    </source>
</evidence>
<dbReference type="InterPro" id="IPR001610">
    <property type="entry name" value="PAC"/>
</dbReference>
<dbReference type="InterPro" id="IPR013767">
    <property type="entry name" value="PAS_fold"/>
</dbReference>
<evidence type="ECO:0000256" key="12">
    <source>
        <dbReference type="ARBA" id="ARBA00023012"/>
    </source>
</evidence>
<dbReference type="InterPro" id="IPR001789">
    <property type="entry name" value="Sig_transdc_resp-reg_receiver"/>
</dbReference>
<evidence type="ECO:0000256" key="7">
    <source>
        <dbReference type="ARBA" id="ARBA00022692"/>
    </source>
</evidence>
<dbReference type="Gene3D" id="3.40.50.2300">
    <property type="match status" value="2"/>
</dbReference>
<feature type="modified residue" description="4-aspartylphosphate" evidence="15">
    <location>
        <position position="970"/>
    </location>
</feature>
<dbReference type="PANTHER" id="PTHR45339">
    <property type="entry name" value="HYBRID SIGNAL TRANSDUCTION HISTIDINE KINASE J"/>
    <property type="match status" value="1"/>
</dbReference>
<evidence type="ECO:0000259" key="20">
    <source>
        <dbReference type="PROSITE" id="PS50894"/>
    </source>
</evidence>
<dbReference type="InterPro" id="IPR003661">
    <property type="entry name" value="HisK_dim/P_dom"/>
</dbReference>
<dbReference type="RefSeq" id="WP_130858474.1">
    <property type="nucleotide sequence ID" value="NZ_JBHLWO010000002.1"/>
</dbReference>
<dbReference type="PROSITE" id="PS50109">
    <property type="entry name" value="HIS_KIN"/>
    <property type="match status" value="1"/>
</dbReference>